<dbReference type="EMBL" id="JAGPXC010000008">
    <property type="protein sequence ID" value="KAH6647439.1"/>
    <property type="molecule type" value="Genomic_DNA"/>
</dbReference>
<dbReference type="AlphaFoldDB" id="A0A9P8UDG1"/>
<accession>A0A9P8UDG1</accession>
<organism evidence="1 2">
    <name type="scientific">Truncatella angustata</name>
    <dbReference type="NCBI Taxonomy" id="152316"/>
    <lineage>
        <taxon>Eukaryota</taxon>
        <taxon>Fungi</taxon>
        <taxon>Dikarya</taxon>
        <taxon>Ascomycota</taxon>
        <taxon>Pezizomycotina</taxon>
        <taxon>Sordariomycetes</taxon>
        <taxon>Xylariomycetidae</taxon>
        <taxon>Amphisphaeriales</taxon>
        <taxon>Sporocadaceae</taxon>
        <taxon>Truncatella</taxon>
    </lineage>
</organism>
<name>A0A9P8UDG1_9PEZI</name>
<sequence length="169" mass="19142">MLDDMVPGHGRSLLLADKPPNPTLHAKPALDCAEESGHGYYPSSCRGPQKTERRHAYKFKLLFVHTLWSTTATKTWLKTVEEDQKIYVASYLYILISRSNCEIRFVESHLCVERHGETSPLLRLGAVHIAGTPLEQWFAGDDKLHMTGNFRQCDQNRESRHGGPAAMRP</sequence>
<comment type="caution">
    <text evidence="1">The sequence shown here is derived from an EMBL/GenBank/DDBJ whole genome shotgun (WGS) entry which is preliminary data.</text>
</comment>
<keyword evidence="2" id="KW-1185">Reference proteome</keyword>
<protein>
    <submittedName>
        <fullName evidence="1">Uncharacterized protein</fullName>
    </submittedName>
</protein>
<gene>
    <name evidence="1" type="ORF">BKA67DRAFT_649191</name>
</gene>
<proteinExistence type="predicted"/>
<dbReference type="GeneID" id="70134898"/>
<evidence type="ECO:0000313" key="1">
    <source>
        <dbReference type="EMBL" id="KAH6647439.1"/>
    </source>
</evidence>
<dbReference type="RefSeq" id="XP_045953951.1">
    <property type="nucleotide sequence ID" value="XM_046106007.1"/>
</dbReference>
<evidence type="ECO:0000313" key="2">
    <source>
        <dbReference type="Proteomes" id="UP000758603"/>
    </source>
</evidence>
<dbReference type="Proteomes" id="UP000758603">
    <property type="component" value="Unassembled WGS sequence"/>
</dbReference>
<reference evidence="1" key="1">
    <citation type="journal article" date="2021" name="Nat. Commun.">
        <title>Genetic determinants of endophytism in the Arabidopsis root mycobiome.</title>
        <authorList>
            <person name="Mesny F."/>
            <person name="Miyauchi S."/>
            <person name="Thiergart T."/>
            <person name="Pickel B."/>
            <person name="Atanasova L."/>
            <person name="Karlsson M."/>
            <person name="Huettel B."/>
            <person name="Barry K.W."/>
            <person name="Haridas S."/>
            <person name="Chen C."/>
            <person name="Bauer D."/>
            <person name="Andreopoulos W."/>
            <person name="Pangilinan J."/>
            <person name="LaButti K."/>
            <person name="Riley R."/>
            <person name="Lipzen A."/>
            <person name="Clum A."/>
            <person name="Drula E."/>
            <person name="Henrissat B."/>
            <person name="Kohler A."/>
            <person name="Grigoriev I.V."/>
            <person name="Martin F.M."/>
            <person name="Hacquard S."/>
        </authorList>
    </citation>
    <scope>NUCLEOTIDE SEQUENCE</scope>
    <source>
        <strain evidence="1">MPI-SDFR-AT-0073</strain>
    </source>
</reference>